<gene>
    <name evidence="2" type="ORF">EDL96_01745</name>
</gene>
<dbReference type="OrthoDB" id="3267755at2"/>
<keyword evidence="1" id="KW-0472">Membrane</keyword>
<sequence>MARMTKAQREWRPNQIKKPRSIKMMFASTVLTMEAFVVFFGALTVFGLWGPEHPHRLWVLIGGAVFAVLFILCCAVLRKPWGVAAGWALQAWMVLTGFFLPAMFVLGALFVVLWWYAVRKGAQLDRENAERYQAELDWRAAHGG</sequence>
<dbReference type="Pfam" id="PF14017">
    <property type="entry name" value="DUF4233"/>
    <property type="match status" value="1"/>
</dbReference>
<keyword evidence="1" id="KW-0812">Transmembrane</keyword>
<feature type="transmembrane region" description="Helical" evidence="1">
    <location>
        <begin position="21"/>
        <end position="49"/>
    </location>
</feature>
<protein>
    <submittedName>
        <fullName evidence="2">DUF4233 domain-containing protein</fullName>
    </submittedName>
</protein>
<evidence type="ECO:0000313" key="2">
    <source>
        <dbReference type="EMBL" id="ROZ64603.1"/>
    </source>
</evidence>
<feature type="transmembrane region" description="Helical" evidence="1">
    <location>
        <begin position="55"/>
        <end position="77"/>
    </location>
</feature>
<feature type="transmembrane region" description="Helical" evidence="1">
    <location>
        <begin position="89"/>
        <end position="117"/>
    </location>
</feature>
<dbReference type="EMBL" id="RKMF01000002">
    <property type="protein sequence ID" value="ROZ64603.1"/>
    <property type="molecule type" value="Genomic_DNA"/>
</dbReference>
<evidence type="ECO:0000313" key="3">
    <source>
        <dbReference type="Proteomes" id="UP000270616"/>
    </source>
</evidence>
<dbReference type="InterPro" id="IPR025327">
    <property type="entry name" value="DUF4233"/>
</dbReference>
<keyword evidence="1" id="KW-1133">Transmembrane helix</keyword>
<dbReference type="Proteomes" id="UP000270616">
    <property type="component" value="Unassembled WGS sequence"/>
</dbReference>
<organism evidence="2 3">
    <name type="scientific">Kocuria soli</name>
    <dbReference type="NCBI Taxonomy" id="2485125"/>
    <lineage>
        <taxon>Bacteria</taxon>
        <taxon>Bacillati</taxon>
        <taxon>Actinomycetota</taxon>
        <taxon>Actinomycetes</taxon>
        <taxon>Micrococcales</taxon>
        <taxon>Micrococcaceae</taxon>
        <taxon>Kocuria</taxon>
    </lineage>
</organism>
<dbReference type="RefSeq" id="WP_123823838.1">
    <property type="nucleotide sequence ID" value="NZ_RKMF01000002.1"/>
</dbReference>
<accession>A0A3N4AEB1</accession>
<comment type="caution">
    <text evidence="2">The sequence shown here is derived from an EMBL/GenBank/DDBJ whole genome shotgun (WGS) entry which is preliminary data.</text>
</comment>
<keyword evidence="3" id="KW-1185">Reference proteome</keyword>
<dbReference type="AlphaFoldDB" id="A0A3N4AEB1"/>
<evidence type="ECO:0000256" key="1">
    <source>
        <dbReference type="SAM" id="Phobius"/>
    </source>
</evidence>
<name>A0A3N4AEB1_9MICC</name>
<reference evidence="2 3" key="1">
    <citation type="submission" date="2018-10" db="EMBL/GenBank/DDBJ databases">
        <title>Kocuria sp. M5W7-7, whole genome shotgun sequence.</title>
        <authorList>
            <person name="Tuo L."/>
        </authorList>
    </citation>
    <scope>NUCLEOTIDE SEQUENCE [LARGE SCALE GENOMIC DNA]</scope>
    <source>
        <strain evidence="2 3">M5W7-7</strain>
    </source>
</reference>
<proteinExistence type="predicted"/>